<dbReference type="HOGENOM" id="CLU_2132601_0_0_6"/>
<dbReference type="EMBL" id="AE009952">
    <property type="protein sequence ID" value="AAM87428.1"/>
    <property type="molecule type" value="Genomic_DNA"/>
</dbReference>
<name>Q0WA72_YERPE</name>
<dbReference type="KEGG" id="ypk:y3883"/>
<sequence length="124" mass="14279">MFLDIVTAEFALIPSSPLNTGMSPVLFYFGYTLKRSARLIGYFILDFYYWCNLDYHFSREKIAALLTPVCAEMTKYDRALSNLRRSTCRINSGLSAQCRLSCIHLKCPFIAKMDISIGNRKGRW</sequence>
<dbReference type="AlphaFoldDB" id="Q0WA72"/>
<protein>
    <submittedName>
        <fullName evidence="1">Uncharacterized protein</fullName>
    </submittedName>
</protein>
<gene>
    <name evidence="1" type="ordered locus">y3883</name>
</gene>
<proteinExistence type="predicted"/>
<evidence type="ECO:0000313" key="2">
    <source>
        <dbReference type="Proteomes" id="UP000002490"/>
    </source>
</evidence>
<dbReference type="Proteomes" id="UP000002490">
    <property type="component" value="Chromosome"/>
</dbReference>
<organism evidence="1 2">
    <name type="scientific">Yersinia pestis</name>
    <dbReference type="NCBI Taxonomy" id="632"/>
    <lineage>
        <taxon>Bacteria</taxon>
        <taxon>Pseudomonadati</taxon>
        <taxon>Pseudomonadota</taxon>
        <taxon>Gammaproteobacteria</taxon>
        <taxon>Enterobacterales</taxon>
        <taxon>Yersiniaceae</taxon>
        <taxon>Yersinia</taxon>
    </lineage>
</organism>
<reference evidence="1 2" key="1">
    <citation type="journal article" date="2002" name="J. Bacteriol.">
        <title>Genome sequence of Yersinia pestis KIM.</title>
        <authorList>
            <person name="Deng W."/>
            <person name="Burland V."/>
            <person name="Plunkett G.III."/>
            <person name="Boutin A."/>
            <person name="Mayhew G.F."/>
            <person name="Liss P."/>
            <person name="Perna N.T."/>
            <person name="Rose D.J."/>
            <person name="Mau B."/>
            <person name="Zhou S."/>
            <person name="Schwartz D.C."/>
            <person name="Fetherston J.D."/>
            <person name="Lindler L.E."/>
            <person name="Brubaker R.R."/>
            <person name="Plana G.V."/>
            <person name="Straley S.C."/>
            <person name="McDonough K.A."/>
            <person name="Nilles M.L."/>
            <person name="Matson J.S."/>
            <person name="Blattner F.R."/>
            <person name="Perry R.D."/>
        </authorList>
    </citation>
    <scope>NUCLEOTIDE SEQUENCE [LARGE SCALE GENOMIC DNA]</scope>
    <source>
        <strain evidence="2">KIM10+ / Biovar Mediaevalis</strain>
    </source>
</reference>
<accession>Q0WA72</accession>
<dbReference type="PIR" id="AC0480">
    <property type="entry name" value="AC0480"/>
</dbReference>
<evidence type="ECO:0000313" key="1">
    <source>
        <dbReference type="EMBL" id="AAM87428.1"/>
    </source>
</evidence>